<protein>
    <recommendedName>
        <fullName evidence="1">BEN domain-containing protein</fullName>
    </recommendedName>
</protein>
<name>V5HFV7_IXORI</name>
<evidence type="ECO:0000259" key="1">
    <source>
        <dbReference type="PROSITE" id="PS51457"/>
    </source>
</evidence>
<organism evidence="2">
    <name type="scientific">Ixodes ricinus</name>
    <name type="common">Common tick</name>
    <name type="synonym">Acarus ricinus</name>
    <dbReference type="NCBI Taxonomy" id="34613"/>
    <lineage>
        <taxon>Eukaryota</taxon>
        <taxon>Metazoa</taxon>
        <taxon>Ecdysozoa</taxon>
        <taxon>Arthropoda</taxon>
        <taxon>Chelicerata</taxon>
        <taxon>Arachnida</taxon>
        <taxon>Acari</taxon>
        <taxon>Parasitiformes</taxon>
        <taxon>Ixodida</taxon>
        <taxon>Ixodoidea</taxon>
        <taxon>Ixodidae</taxon>
        <taxon>Ixodinae</taxon>
        <taxon>Ixodes</taxon>
    </lineage>
</organism>
<feature type="domain" description="BEN" evidence="1">
    <location>
        <begin position="41"/>
        <end position="135"/>
    </location>
</feature>
<proteinExistence type="evidence at transcript level"/>
<feature type="non-terminal residue" evidence="2">
    <location>
        <position position="1"/>
    </location>
</feature>
<reference evidence="2" key="1">
    <citation type="journal article" date="2015" name="Sci. Rep.">
        <title>Tissue- and time-dependent transcription in Ixodes ricinus salivary glands and midguts when blood feeding on the vertebrate host.</title>
        <authorList>
            <person name="Kotsyfakis M."/>
            <person name="Schwarz A."/>
            <person name="Erhart J."/>
            <person name="Ribeiro J.M."/>
        </authorList>
    </citation>
    <scope>NUCLEOTIDE SEQUENCE</scope>
    <source>
        <tissue evidence="2">Salivary gland and midgut</tissue>
    </source>
</reference>
<dbReference type="InterPro" id="IPR018379">
    <property type="entry name" value="BEN_domain"/>
</dbReference>
<accession>V5HFV7</accession>
<evidence type="ECO:0000313" key="2">
    <source>
        <dbReference type="EMBL" id="JAB82500.1"/>
    </source>
</evidence>
<dbReference type="SMART" id="SM01025">
    <property type="entry name" value="BEN"/>
    <property type="match status" value="1"/>
</dbReference>
<dbReference type="Gene3D" id="1.10.10.2590">
    <property type="entry name" value="BEN domain"/>
    <property type="match status" value="1"/>
</dbReference>
<dbReference type="GO" id="GO:0003677">
    <property type="term" value="F:DNA binding"/>
    <property type="evidence" value="ECO:0007669"/>
    <property type="project" value="InterPro"/>
</dbReference>
<dbReference type="Pfam" id="PF10523">
    <property type="entry name" value="BEN"/>
    <property type="match status" value="1"/>
</dbReference>
<dbReference type="AlphaFoldDB" id="V5HFV7"/>
<dbReference type="EMBL" id="GANP01001968">
    <property type="protein sequence ID" value="JAB82500.1"/>
    <property type="molecule type" value="mRNA"/>
</dbReference>
<sequence length="135" mass="14794">EEMLDCSEMAKDLRRGLKRLRAIECSQSPAKVNPATLVDIGNSVLVNEAALMRVKEKDKRPGPYARALLGLVFSEEELAGRSLTGRKSNAHKDAAAKEALDPVRLNAIIAHTIRQYGNVEKQVKASLSSFLSRGH</sequence>
<dbReference type="PROSITE" id="PS51457">
    <property type="entry name" value="BEN"/>
    <property type="match status" value="1"/>
</dbReference>